<dbReference type="InterPro" id="IPR057479">
    <property type="entry name" value="PRP28/DDX23-like_helical"/>
</dbReference>
<dbReference type="Pfam" id="PF00270">
    <property type="entry name" value="DEAD"/>
    <property type="match status" value="1"/>
</dbReference>
<evidence type="ECO:0000256" key="19">
    <source>
        <dbReference type="PIRSR" id="PIRSR600246-3"/>
    </source>
</evidence>
<evidence type="ECO:0000256" key="5">
    <source>
        <dbReference type="ARBA" id="ARBA00022741"/>
    </source>
</evidence>
<dbReference type="EMBL" id="KL596666">
    <property type="protein sequence ID" value="KER30101.1"/>
    <property type="molecule type" value="Genomic_DNA"/>
</dbReference>
<feature type="site" description="Cleavage; by autolysis" evidence="19">
    <location>
        <begin position="1530"/>
        <end position="1531"/>
    </location>
</feature>
<comment type="catalytic activity">
    <reaction evidence="12">
        <text>ATP + H2O = ADP + phosphate + H(+)</text>
        <dbReference type="Rhea" id="RHEA:13065"/>
        <dbReference type="ChEBI" id="CHEBI:15377"/>
        <dbReference type="ChEBI" id="CHEBI:15378"/>
        <dbReference type="ChEBI" id="CHEBI:30616"/>
        <dbReference type="ChEBI" id="CHEBI:43474"/>
        <dbReference type="ChEBI" id="CHEBI:456216"/>
        <dbReference type="EC" id="3.6.4.13"/>
    </reaction>
</comment>
<dbReference type="PANTHER" id="PTHR10188">
    <property type="entry name" value="L-ASPARAGINASE"/>
    <property type="match status" value="1"/>
</dbReference>
<dbReference type="GeneID" id="20317555"/>
<comment type="similarity">
    <text evidence="2">Belongs to the Ntn-hydrolase family.</text>
</comment>
<dbReference type="GO" id="GO:0005524">
    <property type="term" value="F:ATP binding"/>
    <property type="evidence" value="ECO:0007669"/>
    <property type="project" value="UniProtKB-KW"/>
</dbReference>
<feature type="compositionally biased region" description="Acidic residues" evidence="21">
    <location>
        <begin position="9"/>
        <end position="27"/>
    </location>
</feature>
<feature type="compositionally biased region" description="Basic residues" evidence="21">
    <location>
        <begin position="35"/>
        <end position="71"/>
    </location>
</feature>
<gene>
    <name evidence="25" type="ORF">T265_03368</name>
</gene>
<dbReference type="RefSeq" id="XP_009166101.1">
    <property type="nucleotide sequence ID" value="XM_009167837.1"/>
</dbReference>
<dbReference type="STRING" id="6198.A0A074ZSK6"/>
<feature type="region of interest" description="Disordered" evidence="21">
    <location>
        <begin position="247"/>
        <end position="276"/>
    </location>
</feature>
<evidence type="ECO:0000256" key="17">
    <source>
        <dbReference type="PIRSR" id="PIRSR600246-1"/>
    </source>
</evidence>
<dbReference type="Pfam" id="PF25430">
    <property type="entry name" value="DDX23"/>
    <property type="match status" value="1"/>
</dbReference>
<dbReference type="Pfam" id="PF01112">
    <property type="entry name" value="Asparaginase_2"/>
    <property type="match status" value="3"/>
</dbReference>
<comment type="similarity">
    <text evidence="11">Belongs to the DEAD box helicase family. DDX23/PRP28 subfamily.</text>
</comment>
<feature type="binding site" evidence="18">
    <location>
        <begin position="1582"/>
        <end position="1585"/>
    </location>
    <ligand>
        <name>substrate</name>
    </ligand>
</feature>
<dbReference type="InterPro" id="IPR001650">
    <property type="entry name" value="Helicase_C-like"/>
</dbReference>
<reference evidence="25 26" key="1">
    <citation type="submission" date="2013-11" db="EMBL/GenBank/DDBJ databases">
        <title>Opisthorchis viverrini - life in the bile duct.</title>
        <authorList>
            <person name="Young N.D."/>
            <person name="Nagarajan N."/>
            <person name="Lin S.J."/>
            <person name="Korhonen P.K."/>
            <person name="Jex A.R."/>
            <person name="Hall R.S."/>
            <person name="Safavi-Hemami H."/>
            <person name="Kaewkong W."/>
            <person name="Bertrand D."/>
            <person name="Gao S."/>
            <person name="Seet Q."/>
            <person name="Wongkham S."/>
            <person name="Teh B.T."/>
            <person name="Wongkham C."/>
            <person name="Intapan P.M."/>
            <person name="Maleewong W."/>
            <person name="Yang X."/>
            <person name="Hu M."/>
            <person name="Wang Z."/>
            <person name="Hofmann A."/>
            <person name="Sternberg P.W."/>
            <person name="Tan P."/>
            <person name="Wang J."/>
            <person name="Gasser R.B."/>
        </authorList>
    </citation>
    <scope>NUCLEOTIDE SEQUENCE [LARGE SCALE GENOMIC DNA]</scope>
</reference>
<keyword evidence="7" id="KW-0347">Helicase</keyword>
<dbReference type="CDD" id="cd18787">
    <property type="entry name" value="SF2_C_DEAD"/>
    <property type="match status" value="1"/>
</dbReference>
<feature type="region of interest" description="Disordered" evidence="21">
    <location>
        <begin position="1"/>
        <end position="138"/>
    </location>
</feature>
<comment type="function">
    <text evidence="13">Involved in pre-mRNA splicing and its phosphorylated form (by SRPK2) is required for spliceosomal B complex formation. Independently of its spliceosome formation function, required for the suppression of incorrect R-loops formed during transcription; R-loops are composed of a DNA:RNA hybrid and the associated non-template single-stranded DNA.</text>
</comment>
<dbReference type="Gene3D" id="3.40.50.300">
    <property type="entry name" value="P-loop containing nucleotide triphosphate hydrolases"/>
    <property type="match status" value="2"/>
</dbReference>
<dbReference type="SMART" id="SM00487">
    <property type="entry name" value="DEXDc"/>
    <property type="match status" value="1"/>
</dbReference>
<name>A0A074ZSK6_OPIVI</name>
<evidence type="ECO:0000259" key="23">
    <source>
        <dbReference type="PROSITE" id="PS51194"/>
    </source>
</evidence>
<evidence type="ECO:0000256" key="15">
    <source>
        <dbReference type="ARBA" id="ARBA00072905"/>
    </source>
</evidence>
<dbReference type="PROSITE" id="PS51195">
    <property type="entry name" value="Q_MOTIF"/>
    <property type="match status" value="1"/>
</dbReference>
<comment type="subcellular location">
    <subcellularLocation>
        <location evidence="1">Nucleus</location>
    </subcellularLocation>
</comment>
<keyword evidence="8" id="KW-0067">ATP-binding</keyword>
<evidence type="ECO:0000313" key="25">
    <source>
        <dbReference type="EMBL" id="KER30101.1"/>
    </source>
</evidence>
<keyword evidence="4" id="KW-0507">mRNA processing</keyword>
<keyword evidence="5" id="KW-0547">Nucleotide-binding</keyword>
<dbReference type="PROSITE" id="PS51194">
    <property type="entry name" value="HELICASE_CTER"/>
    <property type="match status" value="1"/>
</dbReference>
<dbReference type="GO" id="GO:0005737">
    <property type="term" value="C:cytoplasm"/>
    <property type="evidence" value="ECO:0007669"/>
    <property type="project" value="TreeGrafter"/>
</dbReference>
<dbReference type="Proteomes" id="UP000054324">
    <property type="component" value="Unassembled WGS sequence"/>
</dbReference>
<evidence type="ECO:0000259" key="24">
    <source>
        <dbReference type="PROSITE" id="PS51195"/>
    </source>
</evidence>
<dbReference type="GO" id="GO:0005634">
    <property type="term" value="C:nucleus"/>
    <property type="evidence" value="ECO:0007669"/>
    <property type="project" value="UniProtKB-SubCell"/>
</dbReference>
<evidence type="ECO:0000259" key="22">
    <source>
        <dbReference type="PROSITE" id="PS51192"/>
    </source>
</evidence>
<keyword evidence="10" id="KW-0539">Nucleus</keyword>
<dbReference type="EC" id="3.6.4.13" evidence="3"/>
<evidence type="ECO:0000256" key="7">
    <source>
        <dbReference type="ARBA" id="ARBA00022806"/>
    </source>
</evidence>
<dbReference type="InterPro" id="IPR014014">
    <property type="entry name" value="RNA_helicase_DEAD_Q_motif"/>
</dbReference>
<dbReference type="SUPFAM" id="SSF52540">
    <property type="entry name" value="P-loop containing nucleoside triphosphate hydrolases"/>
    <property type="match status" value="1"/>
</dbReference>
<evidence type="ECO:0000256" key="20">
    <source>
        <dbReference type="PROSITE-ProRule" id="PRU00552"/>
    </source>
</evidence>
<evidence type="ECO:0000256" key="18">
    <source>
        <dbReference type="PIRSR" id="PIRSR600246-2"/>
    </source>
</evidence>
<feature type="domain" description="Helicase C-terminal" evidence="23">
    <location>
        <begin position="672"/>
        <end position="833"/>
    </location>
</feature>
<evidence type="ECO:0000256" key="2">
    <source>
        <dbReference type="ARBA" id="ARBA00010872"/>
    </source>
</evidence>
<evidence type="ECO:0000256" key="21">
    <source>
        <dbReference type="SAM" id="MobiDB-lite"/>
    </source>
</evidence>
<evidence type="ECO:0000256" key="6">
    <source>
        <dbReference type="ARBA" id="ARBA00022801"/>
    </source>
</evidence>
<accession>A0A074ZSK6</accession>
<dbReference type="PROSITE" id="PS51192">
    <property type="entry name" value="HELICASE_ATP_BIND_1"/>
    <property type="match status" value="1"/>
</dbReference>
<keyword evidence="9" id="KW-0508">mRNA splicing</keyword>
<evidence type="ECO:0000256" key="1">
    <source>
        <dbReference type="ARBA" id="ARBA00004123"/>
    </source>
</evidence>
<evidence type="ECO:0000256" key="11">
    <source>
        <dbReference type="ARBA" id="ARBA00037954"/>
    </source>
</evidence>
<dbReference type="PROSITE" id="PS00039">
    <property type="entry name" value="DEAD_ATP_HELICASE"/>
    <property type="match status" value="1"/>
</dbReference>
<feature type="short sequence motif" description="Q motif" evidence="20">
    <location>
        <begin position="426"/>
        <end position="454"/>
    </location>
</feature>
<dbReference type="InterPro" id="IPR000629">
    <property type="entry name" value="RNA-helicase_DEAD-box_CS"/>
</dbReference>
<dbReference type="Pfam" id="PF00271">
    <property type="entry name" value="Helicase_C"/>
    <property type="match status" value="1"/>
</dbReference>
<dbReference type="InterPro" id="IPR029055">
    <property type="entry name" value="Ntn_hydrolases_N"/>
</dbReference>
<feature type="compositionally biased region" description="Basic and acidic residues" evidence="21">
    <location>
        <begin position="106"/>
        <end position="135"/>
    </location>
</feature>
<dbReference type="InterPro" id="IPR014001">
    <property type="entry name" value="Helicase_ATP-bd"/>
</dbReference>
<feature type="domain" description="Helicase ATP-binding" evidence="22">
    <location>
        <begin position="457"/>
        <end position="661"/>
    </location>
</feature>
<dbReference type="GO" id="GO:0003676">
    <property type="term" value="F:nucleic acid binding"/>
    <property type="evidence" value="ECO:0007669"/>
    <property type="project" value="InterPro"/>
</dbReference>
<organism evidence="25 26">
    <name type="scientific">Opisthorchis viverrini</name>
    <name type="common">Southeast Asian liver fluke</name>
    <dbReference type="NCBI Taxonomy" id="6198"/>
    <lineage>
        <taxon>Eukaryota</taxon>
        <taxon>Metazoa</taxon>
        <taxon>Spiralia</taxon>
        <taxon>Lophotrochozoa</taxon>
        <taxon>Platyhelminthes</taxon>
        <taxon>Trematoda</taxon>
        <taxon>Digenea</taxon>
        <taxon>Opisthorchiida</taxon>
        <taxon>Opisthorchiata</taxon>
        <taxon>Opisthorchiidae</taxon>
        <taxon>Opisthorchis</taxon>
    </lineage>
</organism>
<evidence type="ECO:0000256" key="14">
    <source>
        <dbReference type="ARBA" id="ARBA00062365"/>
    </source>
</evidence>
<dbReference type="CTD" id="20317555"/>
<proteinExistence type="inferred from homology"/>
<evidence type="ECO:0000256" key="13">
    <source>
        <dbReference type="ARBA" id="ARBA00055288"/>
    </source>
</evidence>
<dbReference type="GO" id="GO:0000398">
    <property type="term" value="P:mRNA splicing, via spliceosome"/>
    <property type="evidence" value="ECO:0007669"/>
    <property type="project" value="UniProtKB-ARBA"/>
</dbReference>
<feature type="active site" description="Nucleophile" evidence="17">
    <location>
        <position position="1531"/>
    </location>
</feature>
<dbReference type="InterPro" id="IPR011545">
    <property type="entry name" value="DEAD/DEAH_box_helicase_dom"/>
</dbReference>
<evidence type="ECO:0000256" key="9">
    <source>
        <dbReference type="ARBA" id="ARBA00023187"/>
    </source>
</evidence>
<dbReference type="CDD" id="cd17945">
    <property type="entry name" value="DEADc_DDX23"/>
    <property type="match status" value="1"/>
</dbReference>
<dbReference type="SMART" id="SM00490">
    <property type="entry name" value="HELICc"/>
    <property type="match status" value="1"/>
</dbReference>
<evidence type="ECO:0000256" key="12">
    <source>
        <dbReference type="ARBA" id="ARBA00047984"/>
    </source>
</evidence>
<keyword evidence="6" id="KW-0378">Hydrolase</keyword>
<dbReference type="InterPro" id="IPR027417">
    <property type="entry name" value="P-loop_NTPase"/>
</dbReference>
<dbReference type="GO" id="GO:0003948">
    <property type="term" value="F:N4-(beta-N-acetylglucosaminyl)-L-asparaginase activity"/>
    <property type="evidence" value="ECO:0007669"/>
    <property type="project" value="TreeGrafter"/>
</dbReference>
<dbReference type="GO" id="GO:0003724">
    <property type="term" value="F:RNA helicase activity"/>
    <property type="evidence" value="ECO:0007669"/>
    <property type="project" value="UniProtKB-EC"/>
</dbReference>
<dbReference type="OrthoDB" id="196131at2759"/>
<evidence type="ECO:0000256" key="3">
    <source>
        <dbReference type="ARBA" id="ARBA00012552"/>
    </source>
</evidence>
<feature type="binding site" evidence="18">
    <location>
        <begin position="1559"/>
        <end position="1562"/>
    </location>
    <ligand>
        <name>substrate</name>
    </ligand>
</feature>
<feature type="compositionally biased region" description="Basic and acidic residues" evidence="21">
    <location>
        <begin position="247"/>
        <end position="259"/>
    </location>
</feature>
<sequence length="1670" mass="184733">MAKENGLPELEEGEVGEEERKDDEETVTETAEAKPKKHRSHKKKKDKKSRKEKKAKKEKKHKKKHRKHKRNKDAGDLSDTEQPPAKKHKVEEKLTEGELSDAEQLSAKKDRIEEPPNNKLPLPKEEFKRPDEPRPRMQTPAHLVPLKAEAPFNNSSAQEANKSLNGGTKKVPISLEELLEKKKAEEAELVKPKFISKEEREMEALKRRQAEVQALRDKQREDMKKQSEYLQKAKELEREKRVMEFAERDHRRVRGREYQSGKSSSDTRTSRVEKKDEIQESLAIKERYLGQKRMTKRRQRRLNERKFVFDWDVSEDTSQDYNPLYNNKHQIQFFGRGHIGGIDIKQQKKETGRFYTKLLESRRSGIQRDQEKKRLDDVAKREARQKYDDRHWTEKSLSQMVERDWRIFREDYGISTKGGNIPNPLRSWAEMDASPELKEVIKKVGYADPTPIQRQAIPIGLQNRDIIGVAETGSGKTAAFLIPLLNWIQSLPKLERMEDTEQGPYAIIMAPTRELAQQIEEETVKFGRALGIKTVSLIGGLSREEQALKLRMGAEIVIGTPGRLNDVLENRYIVLNQCTYVVLDEADKMIDMGFEPEVNNILSYLPVTNEKPDTEDAEDDSKLLSNFATKHKYRQTVMFTATMPPAVERLARSYLRRPAVVYIGSAGKPTERVEQIVYLVSEQEKRKKLLEILNRGIDPPVIIFVNQKKGADMLAKGLEKLGHSAVVLHGGKGQEQREYALASLKSGQKEILVATDVAGRGIDIKDVSLVINYDMSKTIDDYVHRIGRTGRAGKSGTAVTLLTKEDAPVYYDLKQLLLQSPVSTCPHELANHPDAQTKPGILAAKKRRADETVLKLSATPVPTIVYTQTSPFRLHLEMTSSQYVDPVVITTWPFTKPTDAAWEILTSESVFQGNPVFGMALDAVVEGCTVAEDDRSIKTVGYGGSPDEEGHTTLDAMVMDGRTMEVGAVAGLPHIRRATQVAREVLHSTYHTLLVGEKAAEFAKSRGFSAEPMETPDSQELWQRWRANNCQPNYRKPGAWDPDPTTSGGPYKPVFKSYHQTQPREGNLIDEDHHDTIGMIALDRYGSMAVGVSTSGAVHKIPGRVGDSPIPGAGGYVDNDVGGAVGTGDGDVMMRFLLTFQVVQHMRQGLNPTEACVKSLQSVKHLRALAVTSKGPLEICGLKGMLGRLVTVWNLLSLFNVDAITAKGKPPVIVVATWPFTNATDTAWRVLQGSAILGSKHVWGTAIAAVVAGCTSAEEDPDIHSVGYGNSPDEEGHTTLDAMVMDGKTMQLRALAVTSKGPLEICGLKGMLGRLVTVWNLLSLFNVDAITAKGKPPVIVVATWPFTNATDTAWSVLQGSAIIGSKHVWGTAIAAVVAGCTSAEEDPDIHSVGYGNSPDEEGHTTLDAMVMDGKTMQAGAVAAMPDIREAAQVAFEVMRTTKQTLLVGTKAADFAVSRGYTRRSSDTPESQAMWKEWLNNRCQPNYRNPSSWTPDPSKNCGPYGPRYGMSSPFPQAALRPTGGVDSEKHDTIGMIAIDHHGSMAVGLSTSGLIHKLPGRVGDTPIPGAGGYVDNEVGGAVGTGDGDVMMRFLLSYQTVQLMRQGMGPTEACEKSLHMVKQVGQWSGALVALTRDGKFGSACRGFGTFHMSVRTNALGNESKVISVPCPSS</sequence>
<evidence type="ECO:0000256" key="8">
    <source>
        <dbReference type="ARBA" id="ARBA00022840"/>
    </source>
</evidence>
<dbReference type="SUPFAM" id="SSF56235">
    <property type="entry name" value="N-terminal nucleophile aminohydrolases (Ntn hydrolases)"/>
    <property type="match status" value="3"/>
</dbReference>
<dbReference type="KEGG" id="ovi:T265_03368"/>
<dbReference type="InterPro" id="IPR000246">
    <property type="entry name" value="Peptidase_T2"/>
</dbReference>
<evidence type="ECO:0000256" key="16">
    <source>
        <dbReference type="ARBA" id="ARBA00075448"/>
    </source>
</evidence>
<dbReference type="CDD" id="cd04513">
    <property type="entry name" value="Glycosylasparaginase"/>
    <property type="match status" value="2"/>
</dbReference>
<evidence type="ECO:0000313" key="26">
    <source>
        <dbReference type="Proteomes" id="UP000054324"/>
    </source>
</evidence>
<evidence type="ECO:0000256" key="4">
    <source>
        <dbReference type="ARBA" id="ARBA00022664"/>
    </source>
</evidence>
<dbReference type="FunFam" id="3.40.50.300:FF:000520">
    <property type="entry name" value="probable ATP-dependent RNA helicase DDX23"/>
    <property type="match status" value="1"/>
</dbReference>
<comment type="subunit">
    <text evidence="14">The phosphorylated form (by SRPK2) is a component of the U4/U6-U5 tri-snRNP complex composed of the U4, U6 and U5 snRNAs and at least PRPF3, PRPF4, PRPF6, PRPF8, PRPF31, SNRNP200, TXNL4A, WDR57, SNRNP40, DDX23, CD2BP2, PPIH, SNU13, EFTUD2, SART1 and USP39. Identified in the spliceosome C complex. Interacts with ERBB4. Interacts with ERCC6.</text>
</comment>
<protein>
    <recommendedName>
        <fullName evidence="15">Probable ATP-dependent RNA helicase DDX23</fullName>
        <ecNumber evidence="3">3.6.4.13</ecNumber>
    </recommendedName>
    <alternativeName>
        <fullName evidence="16">DEAD box protein 23</fullName>
    </alternativeName>
</protein>
<evidence type="ECO:0000256" key="10">
    <source>
        <dbReference type="ARBA" id="ARBA00023242"/>
    </source>
</evidence>
<feature type="domain" description="DEAD-box RNA helicase Q" evidence="24">
    <location>
        <begin position="426"/>
        <end position="454"/>
    </location>
</feature>
<dbReference type="Gene3D" id="3.60.20.30">
    <property type="entry name" value="(Glycosyl)asparaginase"/>
    <property type="match status" value="2"/>
</dbReference>
<dbReference type="PANTHER" id="PTHR10188:SF6">
    <property type="entry name" value="N(4)-(BETA-N-ACETYLGLUCOSAMINYL)-L-ASPARAGINASE"/>
    <property type="match status" value="1"/>
</dbReference>
<dbReference type="FunFam" id="3.40.50.300:FF:000322">
    <property type="entry name" value="probable ATP-dependent RNA helicase DDX23"/>
    <property type="match status" value="1"/>
</dbReference>
<keyword evidence="26" id="KW-1185">Reference proteome</keyword>